<dbReference type="AlphaFoldDB" id="F2B8P3"/>
<evidence type="ECO:0000313" key="1">
    <source>
        <dbReference type="EMBL" id="EGF12116.1"/>
    </source>
</evidence>
<accession>F2B8P3</accession>
<evidence type="ECO:0000313" key="2">
    <source>
        <dbReference type="Proteomes" id="UP000004105"/>
    </source>
</evidence>
<dbReference type="HOGENOM" id="CLU_1925336_0_0_4"/>
<dbReference type="RefSeq" id="WP_007341111.1">
    <property type="nucleotide sequence ID" value="NZ_GL878494.1"/>
</dbReference>
<protein>
    <submittedName>
        <fullName evidence="1">Uncharacterized protein</fullName>
    </submittedName>
</protein>
<name>F2B8P3_9NEIS</name>
<organism evidence="1 2">
    <name type="scientific">Neisseria bacilliformis ATCC BAA-1200</name>
    <dbReference type="NCBI Taxonomy" id="888742"/>
    <lineage>
        <taxon>Bacteria</taxon>
        <taxon>Pseudomonadati</taxon>
        <taxon>Pseudomonadota</taxon>
        <taxon>Betaproteobacteria</taxon>
        <taxon>Neisseriales</taxon>
        <taxon>Neisseriaceae</taxon>
        <taxon>Neisseria</taxon>
    </lineage>
</organism>
<proteinExistence type="predicted"/>
<dbReference type="Proteomes" id="UP000004105">
    <property type="component" value="Unassembled WGS sequence"/>
</dbReference>
<comment type="caution">
    <text evidence="1">The sequence shown here is derived from an EMBL/GenBank/DDBJ whole genome shotgun (WGS) entry which is preliminary data.</text>
</comment>
<reference evidence="1 2" key="1">
    <citation type="submission" date="2011-02" db="EMBL/GenBank/DDBJ databases">
        <authorList>
            <person name="Muzny D."/>
            <person name="Qin X."/>
            <person name="Deng J."/>
            <person name="Jiang H."/>
            <person name="Liu Y."/>
            <person name="Qu J."/>
            <person name="Song X.-Z."/>
            <person name="Zhang L."/>
            <person name="Thornton R."/>
            <person name="Coyle M."/>
            <person name="Francisco L."/>
            <person name="Jackson L."/>
            <person name="Javaid M."/>
            <person name="Korchina V."/>
            <person name="Kovar C."/>
            <person name="Mata R."/>
            <person name="Mathew T."/>
            <person name="Ngo R."/>
            <person name="Nguyen L."/>
            <person name="Nguyen N."/>
            <person name="Okwuonu G."/>
            <person name="Ongeri F."/>
            <person name="Pham C."/>
            <person name="Simmons D."/>
            <person name="Wilczek-Boney K."/>
            <person name="Hale W."/>
            <person name="Jakkamsetti A."/>
            <person name="Pham P."/>
            <person name="Ruth R."/>
            <person name="San Lucas F."/>
            <person name="Warren J."/>
            <person name="Zhang J."/>
            <person name="Zhao Z."/>
            <person name="Zhou C."/>
            <person name="Zhu D."/>
            <person name="Lee S."/>
            <person name="Bess C."/>
            <person name="Blankenburg K."/>
            <person name="Forbes L."/>
            <person name="Fu Q."/>
            <person name="Gubbala S."/>
            <person name="Hirani K."/>
            <person name="Jayaseelan J.C."/>
            <person name="Lara F."/>
            <person name="Munidasa M."/>
            <person name="Palculict T."/>
            <person name="Patil S."/>
            <person name="Pu L.-L."/>
            <person name="Saada N."/>
            <person name="Tang L."/>
            <person name="Weissenberger G."/>
            <person name="Zhu Y."/>
            <person name="Hemphill L."/>
            <person name="Shang Y."/>
            <person name="Youmans B."/>
            <person name="Ayvaz T."/>
            <person name="Ross M."/>
            <person name="Santibanez J."/>
            <person name="Aqrawi P."/>
            <person name="Gross S."/>
            <person name="Joshi V."/>
            <person name="Fowler G."/>
            <person name="Nazareth L."/>
            <person name="Reid J."/>
            <person name="Worley K."/>
            <person name="Petrosino J."/>
            <person name="Highlander S."/>
            <person name="Gibbs R."/>
        </authorList>
    </citation>
    <scope>NUCLEOTIDE SEQUENCE [LARGE SCALE GENOMIC DNA]</scope>
    <source>
        <strain evidence="1 2">ATCC BAA-1200</strain>
    </source>
</reference>
<gene>
    <name evidence="1" type="ORF">HMPREF9123_0096</name>
</gene>
<sequence length="131" mass="14783">MTIDAAFTEHTCEDFPLWCALLGRLRPDKSGSLDKEIWNAARWYNYENLPPLGNVAQAVVADQLAAAIREKWPLFRVSDNINGEASCFWIEDRPVADFVSENLYTPNGGVSYHIDTGKLDELYQALYPNAD</sequence>
<dbReference type="EMBL" id="AFAY01000003">
    <property type="protein sequence ID" value="EGF12116.1"/>
    <property type="molecule type" value="Genomic_DNA"/>
</dbReference>
<keyword evidence="2" id="KW-1185">Reference proteome</keyword>